<comment type="caution">
    <text evidence="1">The sequence shown here is derived from an EMBL/GenBank/DDBJ whole genome shotgun (WGS) entry which is preliminary data.</text>
</comment>
<dbReference type="Proteomes" id="UP001152531">
    <property type="component" value="Unassembled WGS sequence"/>
</dbReference>
<sequence length="347" mass="40996">MIESTLSKLAQEVKEIQDAKQKLQDENDLLKLKIIEMKKDYTRELVDMKRLYKIQHKQHVKTYQDKIDQLTLKIRKMHKNSSESSPRNVLQPKDMNRFTVPKMINKPDLAAPSVSTVHNENVNNGKIKVKTTEYIPGLPYSQYENPDIIPTQYSTDSDIEGHISPIKQEINSPSTSQVFHSSPVKFDNSQSQPTRNDDYEDNEPKNVKRQKIVNEYDISLEEIESIFKDTTPLFQRHWMSKYYENKFTKVPDFKIDLTENPITRKPWNINDFTRKFEISETPPFFYIKDNTSQEDRITKMKSENDLKKTIRTRLNQIFTGENYFLVEILNKYVKADRYIIDKSVLEN</sequence>
<accession>A0ACA9YEP2</accession>
<name>A0ACA9YEP2_9ASCO</name>
<protein>
    <submittedName>
        <fullName evidence="1">Uncharacterized protein</fullName>
    </submittedName>
</protein>
<evidence type="ECO:0000313" key="1">
    <source>
        <dbReference type="EMBL" id="CAH6723563.1"/>
    </source>
</evidence>
<gene>
    <name evidence="1" type="ORF">CLIB1444_16S01596</name>
</gene>
<dbReference type="EMBL" id="CALSDN010000016">
    <property type="protein sequence ID" value="CAH6723563.1"/>
    <property type="molecule type" value="Genomic_DNA"/>
</dbReference>
<proteinExistence type="predicted"/>
<keyword evidence="2" id="KW-1185">Reference proteome</keyword>
<evidence type="ECO:0000313" key="2">
    <source>
        <dbReference type="Proteomes" id="UP001152531"/>
    </source>
</evidence>
<organism evidence="1 2">
    <name type="scientific">[Candida] jaroonii</name>
    <dbReference type="NCBI Taxonomy" id="467808"/>
    <lineage>
        <taxon>Eukaryota</taxon>
        <taxon>Fungi</taxon>
        <taxon>Dikarya</taxon>
        <taxon>Ascomycota</taxon>
        <taxon>Saccharomycotina</taxon>
        <taxon>Pichiomycetes</taxon>
        <taxon>Debaryomycetaceae</taxon>
        <taxon>Yamadazyma</taxon>
    </lineage>
</organism>
<reference evidence="1" key="1">
    <citation type="submission" date="2022-06" db="EMBL/GenBank/DDBJ databases">
        <authorList>
            <person name="Legras J.-L."/>
            <person name="Devillers H."/>
            <person name="Grondin C."/>
        </authorList>
    </citation>
    <scope>NUCLEOTIDE SEQUENCE</scope>
    <source>
        <strain evidence="1">CLIB 1444</strain>
    </source>
</reference>